<dbReference type="GO" id="GO:0006397">
    <property type="term" value="P:mRNA processing"/>
    <property type="evidence" value="ECO:0007669"/>
    <property type="project" value="UniProtKB-KW"/>
</dbReference>
<comment type="caution">
    <text evidence="10">The sequence shown here is derived from an EMBL/GenBank/DDBJ whole genome shotgun (WGS) entry which is preliminary data.</text>
</comment>
<keyword evidence="6 8" id="KW-0694">RNA-binding</keyword>
<comment type="subcellular location">
    <subcellularLocation>
        <location evidence="1">Plastid</location>
        <location evidence="1">Chloroplast</location>
    </subcellularLocation>
</comment>
<evidence type="ECO:0000256" key="3">
    <source>
        <dbReference type="ARBA" id="ARBA00022640"/>
    </source>
</evidence>
<evidence type="ECO:0000313" key="10">
    <source>
        <dbReference type="EMBL" id="RZB86278.1"/>
    </source>
</evidence>
<dbReference type="InterPro" id="IPR000504">
    <property type="entry name" value="RRM_dom"/>
</dbReference>
<dbReference type="InterPro" id="IPR035979">
    <property type="entry name" value="RBD_domain_sf"/>
</dbReference>
<evidence type="ECO:0000313" key="11">
    <source>
        <dbReference type="Proteomes" id="UP000289340"/>
    </source>
</evidence>
<dbReference type="InterPro" id="IPR050502">
    <property type="entry name" value="Euk_RNA-bind_prot"/>
</dbReference>
<evidence type="ECO:0000256" key="6">
    <source>
        <dbReference type="ARBA" id="ARBA00022884"/>
    </source>
</evidence>
<dbReference type="PANTHER" id="PTHR48025:SF5">
    <property type="entry name" value="NUCLEOTIDE-BINDING ALPHA-BETA PLAIT DOMAIN-CONTAINING PROTEIN-RELATED"/>
    <property type="match status" value="1"/>
</dbReference>
<evidence type="ECO:0000259" key="9">
    <source>
        <dbReference type="PROSITE" id="PS50102"/>
    </source>
</evidence>
<dbReference type="Gene3D" id="3.30.70.330">
    <property type="match status" value="2"/>
</dbReference>
<dbReference type="PANTHER" id="PTHR48025">
    <property type="entry name" value="OS02G0815200 PROTEIN"/>
    <property type="match status" value="1"/>
</dbReference>
<dbReference type="InterPro" id="IPR048289">
    <property type="entry name" value="RRM2_NsCP33-like"/>
</dbReference>
<evidence type="ECO:0000256" key="1">
    <source>
        <dbReference type="ARBA" id="ARBA00004229"/>
    </source>
</evidence>
<evidence type="ECO:0000256" key="8">
    <source>
        <dbReference type="PROSITE-ProRule" id="PRU00176"/>
    </source>
</evidence>
<organism evidence="10 11">
    <name type="scientific">Glycine soja</name>
    <name type="common">Wild soybean</name>
    <dbReference type="NCBI Taxonomy" id="3848"/>
    <lineage>
        <taxon>Eukaryota</taxon>
        <taxon>Viridiplantae</taxon>
        <taxon>Streptophyta</taxon>
        <taxon>Embryophyta</taxon>
        <taxon>Tracheophyta</taxon>
        <taxon>Spermatophyta</taxon>
        <taxon>Magnoliopsida</taxon>
        <taxon>eudicotyledons</taxon>
        <taxon>Gunneridae</taxon>
        <taxon>Pentapetalae</taxon>
        <taxon>rosids</taxon>
        <taxon>fabids</taxon>
        <taxon>Fabales</taxon>
        <taxon>Fabaceae</taxon>
        <taxon>Papilionoideae</taxon>
        <taxon>50 kb inversion clade</taxon>
        <taxon>NPAAA clade</taxon>
        <taxon>indigoferoid/millettioid clade</taxon>
        <taxon>Phaseoleae</taxon>
        <taxon>Glycine</taxon>
        <taxon>Glycine subgen. Soja</taxon>
    </lineage>
</organism>
<dbReference type="Proteomes" id="UP000289340">
    <property type="component" value="Chromosome 10"/>
</dbReference>
<keyword evidence="3" id="KW-0934">Plastid</keyword>
<dbReference type="AlphaFoldDB" id="A0A445IJP4"/>
<dbReference type="EMBL" id="QZWG01000010">
    <property type="protein sequence ID" value="RZB86278.1"/>
    <property type="molecule type" value="Genomic_DNA"/>
</dbReference>
<evidence type="ECO:0000256" key="7">
    <source>
        <dbReference type="ARBA" id="ARBA00023274"/>
    </source>
</evidence>
<reference evidence="10 11" key="1">
    <citation type="submission" date="2018-09" db="EMBL/GenBank/DDBJ databases">
        <title>A high-quality reference genome of wild soybean provides a powerful tool to mine soybean genomes.</title>
        <authorList>
            <person name="Xie M."/>
            <person name="Chung C.Y.L."/>
            <person name="Li M.-W."/>
            <person name="Wong F.-L."/>
            <person name="Chan T.-F."/>
            <person name="Lam H.-M."/>
        </authorList>
    </citation>
    <scope>NUCLEOTIDE SEQUENCE [LARGE SCALE GENOMIC DNA]</scope>
    <source>
        <strain evidence="11">cv. W05</strain>
        <tissue evidence="10">Hypocotyl of etiolated seedlings</tissue>
    </source>
</reference>
<name>A0A445IJP4_GLYSO</name>
<dbReference type="PROSITE" id="PS50102">
    <property type="entry name" value="RRM"/>
    <property type="match status" value="2"/>
</dbReference>
<dbReference type="CDD" id="cd21608">
    <property type="entry name" value="RRM2_NsCP33_like"/>
    <property type="match status" value="1"/>
</dbReference>
<evidence type="ECO:0000256" key="4">
    <source>
        <dbReference type="ARBA" id="ARBA00022664"/>
    </source>
</evidence>
<evidence type="ECO:0000256" key="5">
    <source>
        <dbReference type="ARBA" id="ARBA00022737"/>
    </source>
</evidence>
<dbReference type="GO" id="GO:1901259">
    <property type="term" value="P:chloroplast rRNA processing"/>
    <property type="evidence" value="ECO:0007669"/>
    <property type="project" value="TreeGrafter"/>
</dbReference>
<dbReference type="FunFam" id="3.30.70.330:FF:000698">
    <property type="entry name" value="33 kDa ribonucleoprotein, chloroplastic"/>
    <property type="match status" value="1"/>
</dbReference>
<dbReference type="InterPro" id="IPR012677">
    <property type="entry name" value="Nucleotide-bd_a/b_plait_sf"/>
</dbReference>
<gene>
    <name evidence="10" type="ORF">D0Y65_026373</name>
</gene>
<accession>A0A445IJP4</accession>
<dbReference type="GO" id="GO:0009535">
    <property type="term" value="C:chloroplast thylakoid membrane"/>
    <property type="evidence" value="ECO:0007669"/>
    <property type="project" value="TreeGrafter"/>
</dbReference>
<keyword evidence="4" id="KW-0507">mRNA processing</keyword>
<keyword evidence="5" id="KW-0677">Repeat</keyword>
<dbReference type="SMART" id="SM00360">
    <property type="entry name" value="RRM"/>
    <property type="match status" value="2"/>
</dbReference>
<feature type="domain" description="RRM" evidence="9">
    <location>
        <begin position="187"/>
        <end position="265"/>
    </location>
</feature>
<proteinExistence type="predicted"/>
<dbReference type="Pfam" id="PF00076">
    <property type="entry name" value="RRM_1"/>
    <property type="match status" value="2"/>
</dbReference>
<feature type="domain" description="RRM" evidence="9">
    <location>
        <begin position="88"/>
        <end position="166"/>
    </location>
</feature>
<keyword evidence="7" id="KW-0687">Ribonucleoprotein</keyword>
<keyword evidence="11" id="KW-1185">Reference proteome</keyword>
<sequence length="377" mass="41886">MWFSMAASTSTATSSLICNISLTFNFPHTLIPSKPLNLNPQLFFASPLSLSLYHFPLSSLSFQDTQKPLQRETFQKPEPNASHTNQSSRLFVGNLPYSLLSSQLAQRFGEAGNVVSVEIVYDDIMDRSRGFAFVTMGSMEDAERAIRMFDGSEIGGRIMKVNFTAIPKRGKRLVMGSNYRGFVDSPHKIYAGNLGWGLTSQDLRDAFAEQPGFLSAKVIYERNSGRSRGYGFVSFETAEDVEAALNSMNGVEVQGRPLRLNLATDKNTSSPLANKISSMPELSLLLDILLDVPSIKLGLLKKTRTKTSWKTILLTIRNKITLLIVTIAIEYCSCVRRPTTLEAYFVIVDYFASLTSFRIDLSLKIGLVQLKEIGCEV</sequence>
<keyword evidence="2" id="KW-0150">Chloroplast</keyword>
<evidence type="ECO:0000256" key="2">
    <source>
        <dbReference type="ARBA" id="ARBA00022528"/>
    </source>
</evidence>
<dbReference type="SUPFAM" id="SSF54928">
    <property type="entry name" value="RNA-binding domain, RBD"/>
    <property type="match status" value="2"/>
</dbReference>
<dbReference type="GO" id="GO:1990904">
    <property type="term" value="C:ribonucleoprotein complex"/>
    <property type="evidence" value="ECO:0007669"/>
    <property type="project" value="UniProtKB-KW"/>
</dbReference>
<dbReference type="GO" id="GO:0003729">
    <property type="term" value="F:mRNA binding"/>
    <property type="evidence" value="ECO:0007669"/>
    <property type="project" value="TreeGrafter"/>
</dbReference>
<protein>
    <submittedName>
        <fullName evidence="10">RNA-binding protein CP33, chloroplastic isoform A</fullName>
    </submittedName>
</protein>